<dbReference type="InterPro" id="IPR011528">
    <property type="entry name" value="NERD"/>
</dbReference>
<dbReference type="Proteomes" id="UP000013911">
    <property type="component" value="Unassembled WGS sequence"/>
</dbReference>
<dbReference type="HOGENOM" id="CLU_071777_0_0_9"/>
<dbReference type="EMBL" id="AQPX01000008">
    <property type="protein sequence ID" value="EON73922.1"/>
    <property type="molecule type" value="Genomic_DNA"/>
</dbReference>
<feature type="domain" description="NERD" evidence="1">
    <location>
        <begin position="41"/>
        <end position="160"/>
    </location>
</feature>
<evidence type="ECO:0000313" key="2">
    <source>
        <dbReference type="EMBL" id="EON73922.1"/>
    </source>
</evidence>
<reference evidence="2 3" key="1">
    <citation type="submission" date="2013-04" db="EMBL/GenBank/DDBJ databases">
        <title>Draft genome of the heavy metal tolerant bacterium Lysinibacillus sphaericus strain OT4b.31.</title>
        <authorList>
            <person name="Pena-Montenegro T.D."/>
            <person name="Dussan J."/>
        </authorList>
    </citation>
    <scope>NUCLEOTIDE SEQUENCE [LARGE SCALE GENOMIC DNA]</scope>
    <source>
        <strain evidence="2 3">OT4b.31</strain>
    </source>
</reference>
<dbReference type="PROSITE" id="PS50965">
    <property type="entry name" value="NERD"/>
    <property type="match status" value="1"/>
</dbReference>
<proteinExistence type="predicted"/>
<name>R7ZII2_LYSSH</name>
<dbReference type="eggNOG" id="ENOG5032WYK">
    <property type="taxonomic scope" value="Bacteria"/>
</dbReference>
<accession>R7ZII2</accession>
<evidence type="ECO:0000259" key="1">
    <source>
        <dbReference type="PROSITE" id="PS50965"/>
    </source>
</evidence>
<gene>
    <name evidence="2" type="ORF">H131_04634</name>
</gene>
<protein>
    <recommendedName>
        <fullName evidence="1">NERD domain-containing protein</fullName>
    </recommendedName>
</protein>
<dbReference type="PATRIC" id="fig|1285586.5.peg.939"/>
<comment type="caution">
    <text evidence="2">The sequence shown here is derived from an EMBL/GenBank/DDBJ whole genome shotgun (WGS) entry which is preliminary data.</text>
</comment>
<dbReference type="OrthoDB" id="569879at2"/>
<organism evidence="2 3">
    <name type="scientific">Lysinibacillus sphaericus OT4b.31</name>
    <dbReference type="NCBI Taxonomy" id="1285586"/>
    <lineage>
        <taxon>Bacteria</taxon>
        <taxon>Bacillati</taxon>
        <taxon>Bacillota</taxon>
        <taxon>Bacilli</taxon>
        <taxon>Bacillales</taxon>
        <taxon>Bacillaceae</taxon>
        <taxon>Lysinibacillus</taxon>
    </lineage>
</organism>
<dbReference type="RefSeq" id="WP_010857891.1">
    <property type="nucleotide sequence ID" value="NZ_KB933398.1"/>
</dbReference>
<sequence length="286" mass="33949">MLLKQRAKSSKQLMLEMIERRLSKSHAKYIYFHEQLNRAQAGFVGEQRVDQQWLDMHIKHKHFILHDVELINDRGFSHQMDTLFICQYFICIIEIKNIVGQVEYMEDNHQFIRITANGRVDGFKNPFDQVKRHARFLRQLFHDINVNIPIVYMIVSANPNMIMTSNLLSKPIIHVSGLAEKIEQLFQRYQQICMDEKSFHQCSHYVLAMHRPTQWVPDVEMDDLRKGVLCSQCNFQHVMHYHFGKWHCEACRWNDRDSILTALHDYLLIVGNTVSNGEFRDFFGIP</sequence>
<dbReference type="AlphaFoldDB" id="R7ZII2"/>
<evidence type="ECO:0000313" key="3">
    <source>
        <dbReference type="Proteomes" id="UP000013911"/>
    </source>
</evidence>
<dbReference type="Pfam" id="PF08378">
    <property type="entry name" value="NERD"/>
    <property type="match status" value="1"/>
</dbReference>